<comment type="caution">
    <text evidence="2">The sequence shown here is derived from an EMBL/GenBank/DDBJ whole genome shotgun (WGS) entry which is preliminary data.</text>
</comment>
<reference evidence="2 3" key="1">
    <citation type="submission" date="2017-07" db="EMBL/GenBank/DDBJ databases">
        <title>Flavobacterium cyanobacteriorum sp. nov., isolated from cyanobacterial aggregates in a eutrophic lake.</title>
        <authorList>
            <person name="Cai H."/>
        </authorList>
    </citation>
    <scope>NUCLEOTIDE SEQUENCE [LARGE SCALE GENOMIC DNA]</scope>
    <source>
        <strain evidence="2 3">TH167</strain>
    </source>
</reference>
<organism evidence="2 3">
    <name type="scientific">Flavobacterium aurantiibacter</name>
    <dbReference type="NCBI Taxonomy" id="2023067"/>
    <lineage>
        <taxon>Bacteria</taxon>
        <taxon>Pseudomonadati</taxon>
        <taxon>Bacteroidota</taxon>
        <taxon>Flavobacteriia</taxon>
        <taxon>Flavobacteriales</taxon>
        <taxon>Flavobacteriaceae</taxon>
        <taxon>Flavobacterium</taxon>
    </lineage>
</organism>
<protein>
    <recommendedName>
        <fullName evidence="1">THAP4-like heme-binding domain-containing protein</fullName>
    </recommendedName>
</protein>
<dbReference type="Gene3D" id="2.40.128.20">
    <property type="match status" value="1"/>
</dbReference>
<dbReference type="OrthoDB" id="4804006at2"/>
<dbReference type="EMBL" id="NOXX01000213">
    <property type="protein sequence ID" value="OYQ42521.1"/>
    <property type="molecule type" value="Genomic_DNA"/>
</dbReference>
<proteinExistence type="predicted"/>
<dbReference type="AlphaFoldDB" id="A0A255ZM80"/>
<dbReference type="InterPro" id="IPR012674">
    <property type="entry name" value="Calycin"/>
</dbReference>
<sequence>MDNLKTTKLHFLLGEWHGNGKGQFPTISSFEYTEILTFKMDGANDLIYYEQRTWLKPNHTPSHWESGFIKPVEGKENVFEISNAQDSGRVEVLIGELVTEHGKHILHFKMKLLQNDPRVISSERIFTISNQNLSYIKKMATQNTPDHQQHLEAELIKVLKQQ</sequence>
<dbReference type="Pfam" id="PF08768">
    <property type="entry name" value="THAP4_heme-bd"/>
    <property type="match status" value="1"/>
</dbReference>
<dbReference type="RefSeq" id="WP_094486994.1">
    <property type="nucleotide sequence ID" value="NZ_NOXX01000213.1"/>
</dbReference>
<dbReference type="InterPro" id="IPR014878">
    <property type="entry name" value="THAP4-like_heme-bd"/>
</dbReference>
<dbReference type="CDD" id="cd07828">
    <property type="entry name" value="lipocalin_heme-bd-THAP4-like"/>
    <property type="match status" value="1"/>
</dbReference>
<evidence type="ECO:0000259" key="1">
    <source>
        <dbReference type="Pfam" id="PF08768"/>
    </source>
</evidence>
<dbReference type="Proteomes" id="UP000216035">
    <property type="component" value="Unassembled WGS sequence"/>
</dbReference>
<dbReference type="InterPro" id="IPR045165">
    <property type="entry name" value="Nitrobindin"/>
</dbReference>
<feature type="domain" description="THAP4-like heme-binding" evidence="1">
    <location>
        <begin position="7"/>
        <end position="157"/>
    </location>
</feature>
<gene>
    <name evidence="2" type="ORF">CHX27_11885</name>
</gene>
<keyword evidence="3" id="KW-1185">Reference proteome</keyword>
<dbReference type="PANTHER" id="PTHR15854">
    <property type="entry name" value="THAP4 PROTEIN"/>
    <property type="match status" value="1"/>
</dbReference>
<dbReference type="PANTHER" id="PTHR15854:SF4">
    <property type="entry name" value="PEROXYNITRITE ISOMERASE THAP4"/>
    <property type="match status" value="1"/>
</dbReference>
<dbReference type="SUPFAM" id="SSF50814">
    <property type="entry name" value="Lipocalins"/>
    <property type="match status" value="1"/>
</dbReference>
<accession>A0A255ZM80</accession>
<name>A0A255ZM80_9FLAO</name>
<evidence type="ECO:0000313" key="3">
    <source>
        <dbReference type="Proteomes" id="UP000216035"/>
    </source>
</evidence>
<evidence type="ECO:0000313" key="2">
    <source>
        <dbReference type="EMBL" id="OYQ42521.1"/>
    </source>
</evidence>